<dbReference type="InterPro" id="IPR027417">
    <property type="entry name" value="P-loop_NTPase"/>
</dbReference>
<evidence type="ECO:0000259" key="1">
    <source>
        <dbReference type="Pfam" id="PF00004"/>
    </source>
</evidence>
<dbReference type="InterPro" id="IPR003959">
    <property type="entry name" value="ATPase_AAA_core"/>
</dbReference>
<comment type="caution">
    <text evidence="3">The sequence shown here is derived from an EMBL/GenBank/DDBJ whole genome shotgun (WGS) entry which is preliminary data.</text>
</comment>
<dbReference type="PANTHER" id="PTHR23076:SF37">
    <property type="entry name" value="ATP-DEPENDENT ZINC METALLOPROTEASE FTSH 4, MITOCHONDRIAL"/>
    <property type="match status" value="1"/>
</dbReference>
<evidence type="ECO:0000313" key="3">
    <source>
        <dbReference type="EMBL" id="KAL0299819.1"/>
    </source>
</evidence>
<dbReference type="GO" id="GO:0006508">
    <property type="term" value="P:proteolysis"/>
    <property type="evidence" value="ECO:0007669"/>
    <property type="project" value="TreeGrafter"/>
</dbReference>
<feature type="domain" description="AAA ATPase AAA+ lid" evidence="2">
    <location>
        <begin position="152"/>
        <end position="195"/>
    </location>
</feature>
<dbReference type="Pfam" id="PF17862">
    <property type="entry name" value="AAA_lid_3"/>
    <property type="match status" value="1"/>
</dbReference>
<dbReference type="GO" id="GO:0016887">
    <property type="term" value="F:ATP hydrolysis activity"/>
    <property type="evidence" value="ECO:0007669"/>
    <property type="project" value="InterPro"/>
</dbReference>
<keyword evidence="3" id="KW-0378">Hydrolase</keyword>
<dbReference type="GO" id="GO:0004176">
    <property type="term" value="F:ATP-dependent peptidase activity"/>
    <property type="evidence" value="ECO:0007669"/>
    <property type="project" value="TreeGrafter"/>
</dbReference>
<dbReference type="GO" id="GO:0008237">
    <property type="term" value="F:metallopeptidase activity"/>
    <property type="evidence" value="ECO:0007669"/>
    <property type="project" value="UniProtKB-KW"/>
</dbReference>
<name>A0AAW2JZ38_SESRA</name>
<dbReference type="GO" id="GO:0045037">
    <property type="term" value="P:protein import into chloroplast stroma"/>
    <property type="evidence" value="ECO:0007669"/>
    <property type="project" value="TreeGrafter"/>
</dbReference>
<reference evidence="3" key="1">
    <citation type="submission" date="2020-06" db="EMBL/GenBank/DDBJ databases">
        <authorList>
            <person name="Li T."/>
            <person name="Hu X."/>
            <person name="Zhang T."/>
            <person name="Song X."/>
            <person name="Zhang H."/>
            <person name="Dai N."/>
            <person name="Sheng W."/>
            <person name="Hou X."/>
            <person name="Wei L."/>
        </authorList>
    </citation>
    <scope>NUCLEOTIDE SEQUENCE</scope>
    <source>
        <strain evidence="3">G02</strain>
        <tissue evidence="3">Leaf</tissue>
    </source>
</reference>
<dbReference type="AlphaFoldDB" id="A0AAW2JZ38"/>
<organism evidence="3">
    <name type="scientific">Sesamum radiatum</name>
    <name type="common">Black benniseed</name>
    <dbReference type="NCBI Taxonomy" id="300843"/>
    <lineage>
        <taxon>Eukaryota</taxon>
        <taxon>Viridiplantae</taxon>
        <taxon>Streptophyta</taxon>
        <taxon>Embryophyta</taxon>
        <taxon>Tracheophyta</taxon>
        <taxon>Spermatophyta</taxon>
        <taxon>Magnoliopsida</taxon>
        <taxon>eudicotyledons</taxon>
        <taxon>Gunneridae</taxon>
        <taxon>Pentapetalae</taxon>
        <taxon>asterids</taxon>
        <taxon>lamiids</taxon>
        <taxon>Lamiales</taxon>
        <taxon>Pedaliaceae</taxon>
        <taxon>Sesamum</taxon>
    </lineage>
</organism>
<dbReference type="EMBL" id="JACGWJ010000031">
    <property type="protein sequence ID" value="KAL0299819.1"/>
    <property type="molecule type" value="Genomic_DNA"/>
</dbReference>
<protein>
    <submittedName>
        <fullName evidence="3">ATP-dependent zinc metalloprotease FTSH 5, mitochondrial</fullName>
    </submittedName>
</protein>
<dbReference type="GO" id="GO:0005524">
    <property type="term" value="F:ATP binding"/>
    <property type="evidence" value="ECO:0007669"/>
    <property type="project" value="InterPro"/>
</dbReference>
<dbReference type="Gene3D" id="3.40.50.300">
    <property type="entry name" value="P-loop containing nucleotide triphosphate hydrolases"/>
    <property type="match status" value="2"/>
</dbReference>
<dbReference type="PANTHER" id="PTHR23076">
    <property type="entry name" value="METALLOPROTEASE M41 FTSH"/>
    <property type="match status" value="1"/>
</dbReference>
<feature type="domain" description="ATPase AAA-type core" evidence="1">
    <location>
        <begin position="116"/>
        <end position="148"/>
    </location>
</feature>
<dbReference type="Pfam" id="PF00004">
    <property type="entry name" value="AAA"/>
    <property type="match status" value="1"/>
</dbReference>
<gene>
    <name evidence="3" type="ORF">Sradi_6641700</name>
</gene>
<reference evidence="3" key="2">
    <citation type="journal article" date="2024" name="Plant">
        <title>Genomic evolution and insights into agronomic trait innovations of Sesamum species.</title>
        <authorList>
            <person name="Miao H."/>
            <person name="Wang L."/>
            <person name="Qu L."/>
            <person name="Liu H."/>
            <person name="Sun Y."/>
            <person name="Le M."/>
            <person name="Wang Q."/>
            <person name="Wei S."/>
            <person name="Zheng Y."/>
            <person name="Lin W."/>
            <person name="Duan Y."/>
            <person name="Cao H."/>
            <person name="Xiong S."/>
            <person name="Wang X."/>
            <person name="Wei L."/>
            <person name="Li C."/>
            <person name="Ma Q."/>
            <person name="Ju M."/>
            <person name="Zhao R."/>
            <person name="Li G."/>
            <person name="Mu C."/>
            <person name="Tian Q."/>
            <person name="Mei H."/>
            <person name="Zhang T."/>
            <person name="Gao T."/>
            <person name="Zhang H."/>
        </authorList>
    </citation>
    <scope>NUCLEOTIDE SEQUENCE</scope>
    <source>
        <strain evidence="3">G02</strain>
    </source>
</reference>
<dbReference type="SUPFAM" id="SSF52540">
    <property type="entry name" value="P-loop containing nucleoside triphosphate hydrolases"/>
    <property type="match status" value="1"/>
</dbReference>
<sequence>MAFLLISGFGALIEDKGIGLGLHEEVQPSMELNTKVSDVKGVDEAKAELEEIVHYLRDPKLFSCLGVKLPKSVLLVGPLRLGKLCWQELSGEAGVLFFSCSGSEFEEVFVGVGARRLLVELDGFKQNEGIIVIAATNFPELLDKALVLKGEDVDLMIIARRTPGFCGADLANLVNFATLGAAMDCAKVVTMADLEHDKDKTMMGSER</sequence>
<dbReference type="GO" id="GO:0009507">
    <property type="term" value="C:chloroplast"/>
    <property type="evidence" value="ECO:0007669"/>
    <property type="project" value="TreeGrafter"/>
</dbReference>
<dbReference type="InterPro" id="IPR041569">
    <property type="entry name" value="AAA_lid_3"/>
</dbReference>
<keyword evidence="3" id="KW-0482">Metalloprotease</keyword>
<keyword evidence="3" id="KW-0645">Protease</keyword>
<dbReference type="Gene3D" id="1.10.8.60">
    <property type="match status" value="1"/>
</dbReference>
<proteinExistence type="predicted"/>
<evidence type="ECO:0000259" key="2">
    <source>
        <dbReference type="Pfam" id="PF17862"/>
    </source>
</evidence>
<accession>A0AAW2JZ38</accession>